<dbReference type="Proteomes" id="UP000279994">
    <property type="component" value="Unassembled WGS sequence"/>
</dbReference>
<dbReference type="AlphaFoldDB" id="A0A3N0GNA2"/>
<protein>
    <submittedName>
        <fullName evidence="1">Uncharacterized protein</fullName>
    </submittedName>
</protein>
<dbReference type="RefSeq" id="WP_123223363.1">
    <property type="nucleotide sequence ID" value="NZ_RJSF01000040.1"/>
</dbReference>
<accession>A0A3N0GNA2</accession>
<proteinExistence type="predicted"/>
<comment type="caution">
    <text evidence="1">The sequence shown here is derived from an EMBL/GenBank/DDBJ whole genome shotgun (WGS) entry which is preliminary data.</text>
</comment>
<evidence type="ECO:0000313" key="1">
    <source>
        <dbReference type="EMBL" id="RNM13955.1"/>
    </source>
</evidence>
<name>A0A3N0GNA2_9ACTN</name>
<reference evidence="1 2" key="1">
    <citation type="submission" date="2018-11" db="EMBL/GenBank/DDBJ databases">
        <authorList>
            <person name="Li F."/>
        </authorList>
    </citation>
    <scope>NUCLEOTIDE SEQUENCE [LARGE SCALE GENOMIC DNA]</scope>
    <source>
        <strain evidence="1 2">Gsoil 818</strain>
    </source>
</reference>
<keyword evidence="2" id="KW-1185">Reference proteome</keyword>
<evidence type="ECO:0000313" key="2">
    <source>
        <dbReference type="Proteomes" id="UP000279994"/>
    </source>
</evidence>
<dbReference type="EMBL" id="RJSF01000040">
    <property type="protein sequence ID" value="RNM13955.1"/>
    <property type="molecule type" value="Genomic_DNA"/>
</dbReference>
<sequence length="91" mass="10333">MIEIASKLWYDGDALYVIHPTRHQQLVDLQWAAHRAGSLLGVRVEVQVTPMGRADPRATVSITFEDPDGRVREGAEEGLEELLRETRDQQH</sequence>
<organism evidence="1 2">
    <name type="scientific">Nocardioides pocheonensis</name>
    <dbReference type="NCBI Taxonomy" id="661485"/>
    <lineage>
        <taxon>Bacteria</taxon>
        <taxon>Bacillati</taxon>
        <taxon>Actinomycetota</taxon>
        <taxon>Actinomycetes</taxon>
        <taxon>Propionibacteriales</taxon>
        <taxon>Nocardioidaceae</taxon>
        <taxon>Nocardioides</taxon>
    </lineage>
</organism>
<gene>
    <name evidence="1" type="ORF">EFL26_13480</name>
</gene>